<evidence type="ECO:0000259" key="2">
    <source>
        <dbReference type="Pfam" id="PF13937"/>
    </source>
</evidence>
<dbReference type="NCBIfam" id="TIGR03647">
    <property type="entry name" value="Na_symport_sm"/>
    <property type="match status" value="1"/>
</dbReference>
<evidence type="ECO:0000313" key="3">
    <source>
        <dbReference type="EMBL" id="TFZ08621.1"/>
    </source>
</evidence>
<keyword evidence="1" id="KW-1133">Transmembrane helix</keyword>
<evidence type="ECO:0000256" key="1">
    <source>
        <dbReference type="SAM" id="Phobius"/>
    </source>
</evidence>
<keyword evidence="1" id="KW-0472">Membrane</keyword>
<dbReference type="AlphaFoldDB" id="A0A4Z0CBB0"/>
<gene>
    <name evidence="3" type="ORF">EZ216_05550</name>
</gene>
<evidence type="ECO:0000313" key="4">
    <source>
        <dbReference type="Proteomes" id="UP000297839"/>
    </source>
</evidence>
<dbReference type="Pfam" id="PF13937">
    <property type="entry name" value="DUF4212"/>
    <property type="match status" value="1"/>
</dbReference>
<keyword evidence="1" id="KW-0812">Transmembrane</keyword>
<keyword evidence="4" id="KW-1185">Reference proteome</keyword>
<name>A0A4Z0CBB0_9BURK</name>
<dbReference type="Proteomes" id="UP000297839">
    <property type="component" value="Unassembled WGS sequence"/>
</dbReference>
<dbReference type="InterPro" id="IPR019886">
    <property type="entry name" value="Na_symporter_ssu"/>
</dbReference>
<proteinExistence type="predicted"/>
<feature type="transmembrane region" description="Helical" evidence="1">
    <location>
        <begin position="49"/>
        <end position="72"/>
    </location>
</feature>
<dbReference type="RefSeq" id="WP_135248584.1">
    <property type="nucleotide sequence ID" value="NZ_SMLK01000001.1"/>
</dbReference>
<organism evidence="3 4">
    <name type="scientific">Ramlibacter humi</name>
    <dbReference type="NCBI Taxonomy" id="2530451"/>
    <lineage>
        <taxon>Bacteria</taxon>
        <taxon>Pseudomonadati</taxon>
        <taxon>Pseudomonadota</taxon>
        <taxon>Betaproteobacteria</taxon>
        <taxon>Burkholderiales</taxon>
        <taxon>Comamonadaceae</taxon>
        <taxon>Ramlibacter</taxon>
    </lineage>
</organism>
<dbReference type="OrthoDB" id="9797746at2"/>
<feature type="transmembrane region" description="Helical" evidence="1">
    <location>
        <begin position="20"/>
        <end position="37"/>
    </location>
</feature>
<reference evidence="3 4" key="1">
    <citation type="submission" date="2019-03" db="EMBL/GenBank/DDBJ databases">
        <title>Ramlibacter sp. 18x22-1, whole genome shotgun sequence.</title>
        <authorList>
            <person name="Zhang X."/>
            <person name="Feng G."/>
            <person name="Zhu H."/>
        </authorList>
    </citation>
    <scope>NUCLEOTIDE SEQUENCE [LARGE SCALE GENOMIC DNA]</scope>
    <source>
        <strain evidence="3 4">18x22-1</strain>
    </source>
</reference>
<accession>A0A4Z0CBB0</accession>
<sequence>MTSRPPALERHDPRVLALKAALLLVWAAVTFGVGWFARDLQFSVGAWPFGYWMAAQGALLVFIAIVAGYAWAMNRLAPEDAELSDG</sequence>
<feature type="domain" description="Sodium symporter small subunit" evidence="2">
    <location>
        <begin position="14"/>
        <end position="76"/>
    </location>
</feature>
<comment type="caution">
    <text evidence="3">The sequence shown here is derived from an EMBL/GenBank/DDBJ whole genome shotgun (WGS) entry which is preliminary data.</text>
</comment>
<dbReference type="EMBL" id="SMLK01000001">
    <property type="protein sequence ID" value="TFZ08621.1"/>
    <property type="molecule type" value="Genomic_DNA"/>
</dbReference>
<protein>
    <submittedName>
        <fullName evidence="3">DUF4212 domain-containing protein</fullName>
    </submittedName>
</protein>